<organism evidence="2 3">
    <name type="scientific">Macleaya cordata</name>
    <name type="common">Five-seeded plume-poppy</name>
    <name type="synonym">Bocconia cordata</name>
    <dbReference type="NCBI Taxonomy" id="56857"/>
    <lineage>
        <taxon>Eukaryota</taxon>
        <taxon>Viridiplantae</taxon>
        <taxon>Streptophyta</taxon>
        <taxon>Embryophyta</taxon>
        <taxon>Tracheophyta</taxon>
        <taxon>Spermatophyta</taxon>
        <taxon>Magnoliopsida</taxon>
        <taxon>Ranunculales</taxon>
        <taxon>Papaveraceae</taxon>
        <taxon>Papaveroideae</taxon>
        <taxon>Macleaya</taxon>
    </lineage>
</organism>
<evidence type="ECO:0000313" key="2">
    <source>
        <dbReference type="EMBL" id="OVA08598.1"/>
    </source>
</evidence>
<gene>
    <name evidence="2" type="ORF">BVC80_1293g1</name>
</gene>
<dbReference type="Proteomes" id="UP000195402">
    <property type="component" value="Unassembled WGS sequence"/>
</dbReference>
<comment type="caution">
    <text evidence="2">The sequence shown here is derived from an EMBL/GenBank/DDBJ whole genome shotgun (WGS) entry which is preliminary data.</text>
</comment>
<accession>A0A200QDN7</accession>
<dbReference type="EMBL" id="MVGT01002327">
    <property type="protein sequence ID" value="OVA08598.1"/>
    <property type="molecule type" value="Genomic_DNA"/>
</dbReference>
<proteinExistence type="predicted"/>
<evidence type="ECO:0000256" key="1">
    <source>
        <dbReference type="SAM" id="MobiDB-lite"/>
    </source>
</evidence>
<reference evidence="2 3" key="1">
    <citation type="journal article" date="2017" name="Mol. Plant">
        <title>The Genome of Medicinal Plant Macleaya cordata Provides New Insights into Benzylisoquinoline Alkaloids Metabolism.</title>
        <authorList>
            <person name="Liu X."/>
            <person name="Liu Y."/>
            <person name="Huang P."/>
            <person name="Ma Y."/>
            <person name="Qing Z."/>
            <person name="Tang Q."/>
            <person name="Cao H."/>
            <person name="Cheng P."/>
            <person name="Zheng Y."/>
            <person name="Yuan Z."/>
            <person name="Zhou Y."/>
            <person name="Liu J."/>
            <person name="Tang Z."/>
            <person name="Zhuo Y."/>
            <person name="Zhang Y."/>
            <person name="Yu L."/>
            <person name="Huang J."/>
            <person name="Yang P."/>
            <person name="Peng Q."/>
            <person name="Zhang J."/>
            <person name="Jiang W."/>
            <person name="Zhang Z."/>
            <person name="Lin K."/>
            <person name="Ro D.K."/>
            <person name="Chen X."/>
            <person name="Xiong X."/>
            <person name="Shang Y."/>
            <person name="Huang S."/>
            <person name="Zeng J."/>
        </authorList>
    </citation>
    <scope>NUCLEOTIDE SEQUENCE [LARGE SCALE GENOMIC DNA]</scope>
    <source>
        <strain evidence="3">cv. BLH2017</strain>
        <tissue evidence="2">Root</tissue>
    </source>
</reference>
<keyword evidence="3" id="KW-1185">Reference proteome</keyword>
<sequence>MGQLATVVGERGKGKFPSQPVPNPKGHVDVKYPSNLSSRKHIQAITTLRYGRQNKIGLLHQLTQRVRVLVLSQGNL</sequence>
<dbReference type="OrthoDB" id="778454at2759"/>
<protein>
    <submittedName>
        <fullName evidence="2">Uncharacterized protein</fullName>
    </submittedName>
</protein>
<evidence type="ECO:0000313" key="3">
    <source>
        <dbReference type="Proteomes" id="UP000195402"/>
    </source>
</evidence>
<name>A0A200QDN7_MACCD</name>
<dbReference type="AlphaFoldDB" id="A0A200QDN7"/>
<feature type="region of interest" description="Disordered" evidence="1">
    <location>
        <begin position="1"/>
        <end position="28"/>
    </location>
</feature>
<dbReference type="InParanoid" id="A0A200QDN7"/>